<accession>A0ACB8RBQ1</accession>
<dbReference type="EMBL" id="MU276132">
    <property type="protein sequence ID" value="KAI0041292.1"/>
    <property type="molecule type" value="Genomic_DNA"/>
</dbReference>
<organism evidence="1 2">
    <name type="scientific">Auriscalpium vulgare</name>
    <dbReference type="NCBI Taxonomy" id="40419"/>
    <lineage>
        <taxon>Eukaryota</taxon>
        <taxon>Fungi</taxon>
        <taxon>Dikarya</taxon>
        <taxon>Basidiomycota</taxon>
        <taxon>Agaricomycotina</taxon>
        <taxon>Agaricomycetes</taxon>
        <taxon>Russulales</taxon>
        <taxon>Auriscalpiaceae</taxon>
        <taxon>Auriscalpium</taxon>
    </lineage>
</organism>
<proteinExistence type="predicted"/>
<evidence type="ECO:0000313" key="2">
    <source>
        <dbReference type="Proteomes" id="UP000814033"/>
    </source>
</evidence>
<reference evidence="1" key="2">
    <citation type="journal article" date="2022" name="New Phytol.">
        <title>Evolutionary transition to the ectomycorrhizal habit in the genomes of a hyperdiverse lineage of mushroom-forming fungi.</title>
        <authorList>
            <person name="Looney B."/>
            <person name="Miyauchi S."/>
            <person name="Morin E."/>
            <person name="Drula E."/>
            <person name="Courty P.E."/>
            <person name="Kohler A."/>
            <person name="Kuo A."/>
            <person name="LaButti K."/>
            <person name="Pangilinan J."/>
            <person name="Lipzen A."/>
            <person name="Riley R."/>
            <person name="Andreopoulos W."/>
            <person name="He G."/>
            <person name="Johnson J."/>
            <person name="Nolan M."/>
            <person name="Tritt A."/>
            <person name="Barry K.W."/>
            <person name="Grigoriev I.V."/>
            <person name="Nagy L.G."/>
            <person name="Hibbett D."/>
            <person name="Henrissat B."/>
            <person name="Matheny P.B."/>
            <person name="Labbe J."/>
            <person name="Martin F.M."/>
        </authorList>
    </citation>
    <scope>NUCLEOTIDE SEQUENCE</scope>
    <source>
        <strain evidence="1">FP105234-sp</strain>
    </source>
</reference>
<keyword evidence="2" id="KW-1185">Reference proteome</keyword>
<dbReference type="Proteomes" id="UP000814033">
    <property type="component" value="Unassembled WGS sequence"/>
</dbReference>
<protein>
    <submittedName>
        <fullName evidence="1">Uncharacterized protein</fullName>
    </submittedName>
</protein>
<sequence>MPDVEKAEIVSANTPPHHELHNHGAVGLIAAGYNPSPYYRPLANPGPLGLFSFASTTLILSLYNAHARHIVVPNVVVGMTLFCGGLAQFLAGMWEFTAANTFGATVFSLYGTFWLSYAAILIPGTGIGAAYAADEAAGGFMIHDAIGIFLLTWMAVTFLFLVAALRRTAAQVILFTFLTLTFMLLAVGELVRSTGATKAGGYFGILTALIAYYVGFSELLTSNDIFTLPLGSLQKRGF</sequence>
<gene>
    <name evidence="1" type="ORF">FA95DRAFT_1501713</name>
</gene>
<evidence type="ECO:0000313" key="1">
    <source>
        <dbReference type="EMBL" id="KAI0041292.1"/>
    </source>
</evidence>
<comment type="caution">
    <text evidence="1">The sequence shown here is derived from an EMBL/GenBank/DDBJ whole genome shotgun (WGS) entry which is preliminary data.</text>
</comment>
<reference evidence="1" key="1">
    <citation type="submission" date="2021-02" db="EMBL/GenBank/DDBJ databases">
        <authorList>
            <consortium name="DOE Joint Genome Institute"/>
            <person name="Ahrendt S."/>
            <person name="Looney B.P."/>
            <person name="Miyauchi S."/>
            <person name="Morin E."/>
            <person name="Drula E."/>
            <person name="Courty P.E."/>
            <person name="Chicoki N."/>
            <person name="Fauchery L."/>
            <person name="Kohler A."/>
            <person name="Kuo A."/>
            <person name="Labutti K."/>
            <person name="Pangilinan J."/>
            <person name="Lipzen A."/>
            <person name="Riley R."/>
            <person name="Andreopoulos W."/>
            <person name="He G."/>
            <person name="Johnson J."/>
            <person name="Barry K.W."/>
            <person name="Grigoriev I.V."/>
            <person name="Nagy L."/>
            <person name="Hibbett D."/>
            <person name="Henrissat B."/>
            <person name="Matheny P.B."/>
            <person name="Labbe J."/>
            <person name="Martin F."/>
        </authorList>
    </citation>
    <scope>NUCLEOTIDE SEQUENCE</scope>
    <source>
        <strain evidence="1">FP105234-sp</strain>
    </source>
</reference>
<name>A0ACB8RBQ1_9AGAM</name>